<reference evidence="1 2" key="1">
    <citation type="journal article" date="2019" name="Int. J. Syst. Evol. Microbiol.">
        <title>The Global Catalogue of Microorganisms (GCM) 10K type strain sequencing project: providing services to taxonomists for standard genome sequencing and annotation.</title>
        <authorList>
            <consortium name="The Broad Institute Genomics Platform"/>
            <consortium name="The Broad Institute Genome Sequencing Center for Infectious Disease"/>
            <person name="Wu L."/>
            <person name="Ma J."/>
        </authorList>
    </citation>
    <scope>NUCLEOTIDE SEQUENCE [LARGE SCALE GENOMIC DNA]</scope>
    <source>
        <strain evidence="1 2">JCM 1405</strain>
    </source>
</reference>
<evidence type="ECO:0000313" key="2">
    <source>
        <dbReference type="Proteomes" id="UP001500339"/>
    </source>
</evidence>
<dbReference type="EMBL" id="BAAACF010000001">
    <property type="protein sequence ID" value="GAA0720006.1"/>
    <property type="molecule type" value="Genomic_DNA"/>
</dbReference>
<proteinExistence type="predicted"/>
<organism evidence="1 2">
    <name type="scientific">Clostridium malenominatum</name>
    <dbReference type="NCBI Taxonomy" id="1539"/>
    <lineage>
        <taxon>Bacteria</taxon>
        <taxon>Bacillati</taxon>
        <taxon>Bacillota</taxon>
        <taxon>Clostridia</taxon>
        <taxon>Eubacteriales</taxon>
        <taxon>Clostridiaceae</taxon>
        <taxon>Clostridium</taxon>
    </lineage>
</organism>
<dbReference type="Proteomes" id="UP001500339">
    <property type="component" value="Unassembled WGS sequence"/>
</dbReference>
<dbReference type="RefSeq" id="WP_343767074.1">
    <property type="nucleotide sequence ID" value="NZ_BAAACF010000001.1"/>
</dbReference>
<accession>A0ABN1IRK5</accession>
<evidence type="ECO:0000313" key="1">
    <source>
        <dbReference type="EMBL" id="GAA0720006.1"/>
    </source>
</evidence>
<comment type="caution">
    <text evidence="1">The sequence shown here is derived from an EMBL/GenBank/DDBJ whole genome shotgun (WGS) entry which is preliminary data.</text>
</comment>
<dbReference type="InterPro" id="IPR030902">
    <property type="entry name" value="CLB_0814_fam"/>
</dbReference>
<dbReference type="NCBIfam" id="TIGR04540">
    <property type="entry name" value="CLB_0814_fam"/>
    <property type="match status" value="1"/>
</dbReference>
<evidence type="ECO:0008006" key="3">
    <source>
        <dbReference type="Google" id="ProtNLM"/>
    </source>
</evidence>
<name>A0ABN1IRK5_9CLOT</name>
<keyword evidence="2" id="KW-1185">Reference proteome</keyword>
<gene>
    <name evidence="1" type="ORF">GCM10008905_08740</name>
</gene>
<sequence length="79" mass="9337">MKAIHKDPKELGYKIKDLVDTYNDGLISYEKFEEIIIEMIEKNEDRVYKNGFMPSKLISIIGEDRKSIIDEIKNKMKNQ</sequence>
<protein>
    <recommendedName>
        <fullName evidence="3">EF-hand domain-containing protein</fullName>
    </recommendedName>
</protein>